<evidence type="ECO:0000256" key="9">
    <source>
        <dbReference type="ARBA" id="ARBA00038126"/>
    </source>
</evidence>
<protein>
    <recommendedName>
        <fullName evidence="3">protein-histidine N-methyltransferase</fullName>
        <ecNumber evidence="3">2.1.1.85</ecNumber>
    </recommendedName>
</protein>
<evidence type="ECO:0000313" key="10">
    <source>
        <dbReference type="EMBL" id="PIO69290.1"/>
    </source>
</evidence>
<keyword evidence="7" id="KW-0949">S-adenosyl-L-methionine</keyword>
<comment type="subcellular location">
    <subcellularLocation>
        <location evidence="2">Cytoplasm</location>
    </subcellularLocation>
    <subcellularLocation>
        <location evidence="1">Nucleus</location>
    </subcellularLocation>
</comment>
<evidence type="ECO:0000256" key="8">
    <source>
        <dbReference type="ARBA" id="ARBA00023242"/>
    </source>
</evidence>
<keyword evidence="8" id="KW-0539">Nucleus</keyword>
<evidence type="ECO:0000256" key="6">
    <source>
        <dbReference type="ARBA" id="ARBA00022679"/>
    </source>
</evidence>
<evidence type="ECO:0000256" key="7">
    <source>
        <dbReference type="ARBA" id="ARBA00022691"/>
    </source>
</evidence>
<dbReference type="GO" id="GO:0005737">
    <property type="term" value="C:cytoplasm"/>
    <property type="evidence" value="ECO:0007669"/>
    <property type="project" value="UniProtKB-SubCell"/>
</dbReference>
<dbReference type="PANTHER" id="PTHR14614">
    <property type="entry name" value="HEPATOCELLULAR CARCINOMA-ASSOCIATED ANTIGEN"/>
    <property type="match status" value="1"/>
</dbReference>
<proteinExistence type="inferred from homology"/>
<dbReference type="GO" id="GO:0005634">
    <property type="term" value="C:nucleus"/>
    <property type="evidence" value="ECO:0007669"/>
    <property type="project" value="UniProtKB-SubCell"/>
</dbReference>
<dbReference type="GO" id="GO:0018064">
    <property type="term" value="F:protein-L-histidine N-tele-methyltransferase activity"/>
    <property type="evidence" value="ECO:0007669"/>
    <property type="project" value="UniProtKB-EC"/>
</dbReference>
<evidence type="ECO:0000256" key="2">
    <source>
        <dbReference type="ARBA" id="ARBA00004496"/>
    </source>
</evidence>
<accession>A0A2G9UIH0</accession>
<evidence type="ECO:0000256" key="3">
    <source>
        <dbReference type="ARBA" id="ARBA00012533"/>
    </source>
</evidence>
<reference evidence="10 11" key="1">
    <citation type="submission" date="2015-09" db="EMBL/GenBank/DDBJ databases">
        <title>Draft genome of the parasitic nematode Teladorsagia circumcincta isolate WARC Sus (inbred).</title>
        <authorList>
            <person name="Mitreva M."/>
        </authorList>
    </citation>
    <scope>NUCLEOTIDE SEQUENCE [LARGE SCALE GENOMIC DNA]</scope>
    <source>
        <strain evidence="10 11">S</strain>
    </source>
</reference>
<dbReference type="EMBL" id="KZ346715">
    <property type="protein sequence ID" value="PIO69290.1"/>
    <property type="molecule type" value="Genomic_DNA"/>
</dbReference>
<dbReference type="Gene3D" id="3.40.50.150">
    <property type="entry name" value="Vaccinia Virus protein VP39"/>
    <property type="match status" value="1"/>
</dbReference>
<dbReference type="OrthoDB" id="407325at2759"/>
<comment type="similarity">
    <text evidence="9">Belongs to the methyltransferase superfamily. METTL18 family.</text>
</comment>
<dbReference type="Proteomes" id="UP000230423">
    <property type="component" value="Unassembled WGS sequence"/>
</dbReference>
<evidence type="ECO:0000256" key="4">
    <source>
        <dbReference type="ARBA" id="ARBA00022490"/>
    </source>
</evidence>
<keyword evidence="4" id="KW-0963">Cytoplasm</keyword>
<organism evidence="10 11">
    <name type="scientific">Teladorsagia circumcincta</name>
    <name type="common">Brown stomach worm</name>
    <name type="synonym">Ostertagia circumcincta</name>
    <dbReference type="NCBI Taxonomy" id="45464"/>
    <lineage>
        <taxon>Eukaryota</taxon>
        <taxon>Metazoa</taxon>
        <taxon>Ecdysozoa</taxon>
        <taxon>Nematoda</taxon>
        <taxon>Chromadorea</taxon>
        <taxon>Rhabditida</taxon>
        <taxon>Rhabditina</taxon>
        <taxon>Rhabditomorpha</taxon>
        <taxon>Strongyloidea</taxon>
        <taxon>Trichostrongylidae</taxon>
        <taxon>Teladorsagia</taxon>
    </lineage>
</organism>
<dbReference type="PANTHER" id="PTHR14614:SF39">
    <property type="entry name" value="HISTIDINE PROTEIN METHYLTRANSFERASE 1 HOMOLOG"/>
    <property type="match status" value="1"/>
</dbReference>
<keyword evidence="5" id="KW-0489">Methyltransferase</keyword>
<dbReference type="Pfam" id="PF10294">
    <property type="entry name" value="Methyltransf_16"/>
    <property type="match status" value="1"/>
</dbReference>
<evidence type="ECO:0000256" key="5">
    <source>
        <dbReference type="ARBA" id="ARBA00022603"/>
    </source>
</evidence>
<dbReference type="EC" id="2.1.1.85" evidence="3"/>
<dbReference type="CDD" id="cd02440">
    <property type="entry name" value="AdoMet_MTases"/>
    <property type="match status" value="1"/>
</dbReference>
<sequence length="168" mass="18634">MRSFSVPLFEACAALVLYDTLGCGAGLPAILCALRGASHVTLHDFNDCVIQCFTKENLRLNGVEESKYTLVSGPWTDFRSTVKTRCFDLILTSETIYNPEDYDALHDAFDYALSSSGVIWVAAKVFYFGVGGDIPTFTDFVQKKGVFKVETKQTISADIPRVILELKR</sequence>
<keyword evidence="11" id="KW-1185">Reference proteome</keyword>
<name>A0A2G9UIH0_TELCI</name>
<evidence type="ECO:0000313" key="11">
    <source>
        <dbReference type="Proteomes" id="UP000230423"/>
    </source>
</evidence>
<dbReference type="InterPro" id="IPR019410">
    <property type="entry name" value="Methyltransf_16"/>
</dbReference>
<dbReference type="GO" id="GO:0032259">
    <property type="term" value="P:methylation"/>
    <property type="evidence" value="ECO:0007669"/>
    <property type="project" value="UniProtKB-KW"/>
</dbReference>
<keyword evidence="6" id="KW-0808">Transferase</keyword>
<gene>
    <name evidence="10" type="ORF">TELCIR_08894</name>
</gene>
<evidence type="ECO:0000256" key="1">
    <source>
        <dbReference type="ARBA" id="ARBA00004123"/>
    </source>
</evidence>
<dbReference type="InterPro" id="IPR029063">
    <property type="entry name" value="SAM-dependent_MTases_sf"/>
</dbReference>
<dbReference type="AlphaFoldDB" id="A0A2G9UIH0"/>
<dbReference type="SUPFAM" id="SSF53335">
    <property type="entry name" value="S-adenosyl-L-methionine-dependent methyltransferases"/>
    <property type="match status" value="1"/>
</dbReference>